<sequence length="336" mass="35969">MDRSGRPRGLPHRHPRADRPPVLGTARGPRPRRGRLQRLTARHATGGAGIAAASPCRSSPLPKSGAPHQGQCEGCTTTAWHLKDAVYLNARGVSFAILTTPRSQRCRSTTCFRRPWGGEPACGVRRTFHAHVSKSRFRQASPGNSPPGPPRWNQGRGALKAGKIQLRRCREVEDGPGSVCPSTGAQDAAVPALRGRLGAVCAPHRRRGPDTARAAARGRPRVLPARRAARAGARASRGAGHHDCGCRDAALVRLLRALRTSHLGGAGWCRCSRACAGGPAETTDPCADRCGRSPCVPPMERRLVLLSLRCGLAPRRWRGRHVARPVPAGSLGSWRL</sequence>
<organism evidence="2 3">
    <name type="scientific">Streptomyces himalayensis subsp. aureolus</name>
    <dbReference type="NCBI Taxonomy" id="2758039"/>
    <lineage>
        <taxon>Bacteria</taxon>
        <taxon>Bacillati</taxon>
        <taxon>Actinomycetota</taxon>
        <taxon>Actinomycetes</taxon>
        <taxon>Kitasatosporales</taxon>
        <taxon>Streptomycetaceae</taxon>
        <taxon>Streptomyces</taxon>
        <taxon>Streptomyces himalayensis</taxon>
    </lineage>
</organism>
<reference evidence="2 3" key="1">
    <citation type="submission" date="2020-07" db="EMBL/GenBank/DDBJ databases">
        <title>Streptomyces isolated from Indian soil.</title>
        <authorList>
            <person name="Mandal S."/>
            <person name="Maiti P.K."/>
        </authorList>
    </citation>
    <scope>NUCLEOTIDE SEQUENCE [LARGE SCALE GENOMIC DNA]</scope>
    <source>
        <strain evidence="2 3">PSKA54</strain>
    </source>
</reference>
<feature type="region of interest" description="Disordered" evidence="1">
    <location>
        <begin position="133"/>
        <end position="156"/>
    </location>
</feature>
<keyword evidence="3" id="KW-1185">Reference proteome</keyword>
<protein>
    <submittedName>
        <fullName evidence="2">DUF899 family protein</fullName>
    </submittedName>
</protein>
<evidence type="ECO:0000256" key="1">
    <source>
        <dbReference type="SAM" id="MobiDB-lite"/>
    </source>
</evidence>
<dbReference type="Proteomes" id="UP000586976">
    <property type="component" value="Unassembled WGS sequence"/>
</dbReference>
<proteinExistence type="predicted"/>
<accession>A0A7W2HI37</accession>
<comment type="caution">
    <text evidence="2">The sequence shown here is derived from an EMBL/GenBank/DDBJ whole genome shotgun (WGS) entry which is preliminary data.</text>
</comment>
<dbReference type="EMBL" id="JACEQY010000031">
    <property type="protein sequence ID" value="MBA4864647.1"/>
    <property type="molecule type" value="Genomic_DNA"/>
</dbReference>
<dbReference type="AlphaFoldDB" id="A0A7W2HI37"/>
<gene>
    <name evidence="2" type="ORF">H1V43_25475</name>
</gene>
<evidence type="ECO:0000313" key="3">
    <source>
        <dbReference type="Proteomes" id="UP000586976"/>
    </source>
</evidence>
<feature type="region of interest" description="Disordered" evidence="1">
    <location>
        <begin position="1"/>
        <end position="67"/>
    </location>
</feature>
<name>A0A7W2HI37_9ACTN</name>
<evidence type="ECO:0000313" key="2">
    <source>
        <dbReference type="EMBL" id="MBA4864647.1"/>
    </source>
</evidence>